<feature type="transmembrane region" description="Helical" evidence="1">
    <location>
        <begin position="112"/>
        <end position="135"/>
    </location>
</feature>
<feature type="transmembrane region" description="Helical" evidence="1">
    <location>
        <begin position="215"/>
        <end position="238"/>
    </location>
</feature>
<organism evidence="2 3">
    <name type="scientific">Falsiruegeria litorea R37</name>
    <dbReference type="NCBI Taxonomy" id="1200284"/>
    <lineage>
        <taxon>Bacteria</taxon>
        <taxon>Pseudomonadati</taxon>
        <taxon>Pseudomonadota</taxon>
        <taxon>Alphaproteobacteria</taxon>
        <taxon>Rhodobacterales</taxon>
        <taxon>Roseobacteraceae</taxon>
        <taxon>Falsiruegeria</taxon>
    </lineage>
</organism>
<feature type="transmembrane region" description="Helical" evidence="1">
    <location>
        <begin position="147"/>
        <end position="170"/>
    </location>
</feature>
<name>A0A1Y5TR32_9RHOB</name>
<gene>
    <name evidence="2" type="ORF">TRL7639_04048</name>
</gene>
<feature type="transmembrane region" description="Helical" evidence="1">
    <location>
        <begin position="66"/>
        <end position="91"/>
    </location>
</feature>
<keyword evidence="3" id="KW-1185">Reference proteome</keyword>
<keyword evidence="1" id="KW-0812">Transmembrane</keyword>
<reference evidence="2 3" key="1">
    <citation type="submission" date="2017-03" db="EMBL/GenBank/DDBJ databases">
        <authorList>
            <person name="Afonso C.L."/>
            <person name="Miller P.J."/>
            <person name="Scott M.A."/>
            <person name="Spackman E."/>
            <person name="Goraichik I."/>
            <person name="Dimitrov K.M."/>
            <person name="Suarez D.L."/>
            <person name="Swayne D.E."/>
        </authorList>
    </citation>
    <scope>NUCLEOTIDE SEQUENCE [LARGE SCALE GENOMIC DNA]</scope>
    <source>
        <strain evidence="2 3">CECT 7639</strain>
    </source>
</reference>
<keyword evidence="1" id="KW-1133">Transmembrane helix</keyword>
<evidence type="ECO:0000256" key="1">
    <source>
        <dbReference type="SAM" id="Phobius"/>
    </source>
</evidence>
<dbReference type="Proteomes" id="UP000193077">
    <property type="component" value="Unassembled WGS sequence"/>
</dbReference>
<accession>A0A1Y5TR32</accession>
<dbReference type="AlphaFoldDB" id="A0A1Y5TR32"/>
<proteinExistence type="predicted"/>
<sequence>MMGWRIFKHSVQMVLRNFQQALQIALVPGVIGMALLIGLAMVTGTWDSLQAPVSDLNPGSTDTDLGGLGAFGISAMLIIWTISFWIVVTWHRYVLLEEMPKGWLPPFRADRVLAYTGLFLMLGLIAMVAMFPFGILLGVMGQSAPGLVVIVGFFYLIALILCIYRLCVMLPASAIGQPITLATAWSKTEGTFGTLIVLLIVSGIFQIIVQAIFSLLMAIPVIGLALVLIPSILILPLINVSILTTMYGVYVEGRSID</sequence>
<evidence type="ECO:0000313" key="3">
    <source>
        <dbReference type="Proteomes" id="UP000193077"/>
    </source>
</evidence>
<evidence type="ECO:0008006" key="4">
    <source>
        <dbReference type="Google" id="ProtNLM"/>
    </source>
</evidence>
<dbReference type="EMBL" id="FWFO01000005">
    <property type="protein sequence ID" value="SLN69549.1"/>
    <property type="molecule type" value="Genomic_DNA"/>
</dbReference>
<protein>
    <recommendedName>
        <fullName evidence="4">Glycerophosphoryl diester phosphodiesterase membrane domain-containing protein</fullName>
    </recommendedName>
</protein>
<evidence type="ECO:0000313" key="2">
    <source>
        <dbReference type="EMBL" id="SLN69549.1"/>
    </source>
</evidence>
<keyword evidence="1" id="KW-0472">Membrane</keyword>
<feature type="transmembrane region" description="Helical" evidence="1">
    <location>
        <begin position="191"/>
        <end position="209"/>
    </location>
</feature>
<feature type="transmembrane region" description="Helical" evidence="1">
    <location>
        <begin position="21"/>
        <end position="46"/>
    </location>
</feature>
<dbReference type="OrthoDB" id="7704812at2"/>